<evidence type="ECO:0000313" key="2">
    <source>
        <dbReference type="Proteomes" id="UP000324832"/>
    </source>
</evidence>
<proteinExistence type="predicted"/>
<accession>A0A5E4QXD0</accession>
<protein>
    <submittedName>
        <fullName evidence="1">Uncharacterized protein</fullName>
    </submittedName>
</protein>
<reference evidence="1 2" key="1">
    <citation type="submission" date="2017-07" db="EMBL/GenBank/DDBJ databases">
        <authorList>
            <person name="Talla V."/>
            <person name="Backstrom N."/>
        </authorList>
    </citation>
    <scope>NUCLEOTIDE SEQUENCE [LARGE SCALE GENOMIC DNA]</scope>
</reference>
<evidence type="ECO:0000313" key="1">
    <source>
        <dbReference type="EMBL" id="VVD03068.1"/>
    </source>
</evidence>
<name>A0A5E4QXD0_9NEOP</name>
<gene>
    <name evidence="1" type="ORF">LSINAPIS_LOCUS13139</name>
</gene>
<dbReference type="Proteomes" id="UP000324832">
    <property type="component" value="Unassembled WGS sequence"/>
</dbReference>
<sequence length="76" mass="8648">MLFNLFTENLWPSERNDAIVIGWFCTTEQHNIQNAVLECLSVLLSRATNYHRRGLLDKHPSAVCLDSRKGKGHPLA</sequence>
<organism evidence="1 2">
    <name type="scientific">Leptidea sinapis</name>
    <dbReference type="NCBI Taxonomy" id="189913"/>
    <lineage>
        <taxon>Eukaryota</taxon>
        <taxon>Metazoa</taxon>
        <taxon>Ecdysozoa</taxon>
        <taxon>Arthropoda</taxon>
        <taxon>Hexapoda</taxon>
        <taxon>Insecta</taxon>
        <taxon>Pterygota</taxon>
        <taxon>Neoptera</taxon>
        <taxon>Endopterygota</taxon>
        <taxon>Lepidoptera</taxon>
        <taxon>Glossata</taxon>
        <taxon>Ditrysia</taxon>
        <taxon>Papilionoidea</taxon>
        <taxon>Pieridae</taxon>
        <taxon>Dismorphiinae</taxon>
        <taxon>Leptidea</taxon>
    </lineage>
</organism>
<dbReference type="AlphaFoldDB" id="A0A5E4QXD0"/>
<keyword evidence="2" id="KW-1185">Reference proteome</keyword>
<dbReference type="EMBL" id="FZQP02006555">
    <property type="protein sequence ID" value="VVD03068.1"/>
    <property type="molecule type" value="Genomic_DNA"/>
</dbReference>